<dbReference type="InterPro" id="IPR029032">
    <property type="entry name" value="AhpD-like"/>
</dbReference>
<dbReference type="InterPro" id="IPR004675">
    <property type="entry name" value="AhpD_core"/>
</dbReference>
<dbReference type="InterPro" id="IPR003779">
    <property type="entry name" value="CMD-like"/>
</dbReference>
<organism evidence="2 3">
    <name type="scientific">Flagellimonas chongwuensis</name>
    <dbReference type="NCBI Taxonomy" id="2697365"/>
    <lineage>
        <taxon>Bacteria</taxon>
        <taxon>Pseudomonadati</taxon>
        <taxon>Bacteroidota</taxon>
        <taxon>Flavobacteriia</taxon>
        <taxon>Flavobacteriales</taxon>
        <taxon>Flavobacteriaceae</taxon>
        <taxon>Flagellimonas</taxon>
    </lineage>
</organism>
<reference evidence="2 3" key="1">
    <citation type="submission" date="2020-01" db="EMBL/GenBank/DDBJ databases">
        <title>Draft Genome Analysis of Muricauda sp. HICW Isolated from coastal seawater of PR China.</title>
        <authorList>
            <person name="Chen M.-X."/>
        </authorList>
    </citation>
    <scope>NUCLEOTIDE SEQUENCE [LARGE SCALE GENOMIC DNA]</scope>
    <source>
        <strain evidence="2 3">HICW</strain>
    </source>
</reference>
<evidence type="ECO:0000313" key="2">
    <source>
        <dbReference type="EMBL" id="NVN18559.1"/>
    </source>
</evidence>
<dbReference type="PANTHER" id="PTHR35446">
    <property type="entry name" value="SI:CH211-175M2.5"/>
    <property type="match status" value="1"/>
</dbReference>
<comment type="caution">
    <text evidence="2">The sequence shown here is derived from an EMBL/GenBank/DDBJ whole genome shotgun (WGS) entry which is preliminary data.</text>
</comment>
<gene>
    <name evidence="2" type="ORF">GUA46_09405</name>
</gene>
<evidence type="ECO:0000313" key="3">
    <source>
        <dbReference type="Proteomes" id="UP000558089"/>
    </source>
</evidence>
<dbReference type="AlphaFoldDB" id="A0A850NFF5"/>
<dbReference type="Gene3D" id="1.20.1290.10">
    <property type="entry name" value="AhpD-like"/>
    <property type="match status" value="1"/>
</dbReference>
<dbReference type="SUPFAM" id="SSF69118">
    <property type="entry name" value="AhpD-like"/>
    <property type="match status" value="1"/>
</dbReference>
<dbReference type="EMBL" id="WYET01000004">
    <property type="protein sequence ID" value="NVN18559.1"/>
    <property type="molecule type" value="Genomic_DNA"/>
</dbReference>
<feature type="domain" description="Carboxymuconolactone decarboxylase-like" evidence="1">
    <location>
        <begin position="12"/>
        <end position="94"/>
    </location>
</feature>
<dbReference type="RefSeq" id="WP_176620280.1">
    <property type="nucleotide sequence ID" value="NZ_WYET01000004.1"/>
</dbReference>
<name>A0A850NFF5_9FLAO</name>
<dbReference type="Proteomes" id="UP000558089">
    <property type="component" value="Unassembled WGS sequence"/>
</dbReference>
<proteinExistence type="predicted"/>
<accession>A0A850NFF5</accession>
<dbReference type="NCBIfam" id="TIGR00778">
    <property type="entry name" value="ahpD_dom"/>
    <property type="match status" value="1"/>
</dbReference>
<dbReference type="GO" id="GO:0051920">
    <property type="term" value="F:peroxiredoxin activity"/>
    <property type="evidence" value="ECO:0007669"/>
    <property type="project" value="InterPro"/>
</dbReference>
<evidence type="ECO:0000259" key="1">
    <source>
        <dbReference type="Pfam" id="PF02627"/>
    </source>
</evidence>
<keyword evidence="3" id="KW-1185">Reference proteome</keyword>
<dbReference type="PANTHER" id="PTHR35446:SF2">
    <property type="entry name" value="CARBOXYMUCONOLACTONE DECARBOXYLASE-LIKE DOMAIN-CONTAINING PROTEIN"/>
    <property type="match status" value="1"/>
</dbReference>
<sequence>MEKRIQIDAVEPLAFKAMFGLEKYLQQSPLDKIHYELIKIRASQLNGCAFCLDMHTKDALKLGEDPTRIFLLDAWWETDLFSEEEQVILKATEEITLVHKNGLSTETYQKATKLFNENYISQIIMAIVTINAWNRIAISTHKPIQK</sequence>
<protein>
    <submittedName>
        <fullName evidence="2">Carboxymuconolactone decarboxylase family protein</fullName>
    </submittedName>
</protein>
<dbReference type="Pfam" id="PF02627">
    <property type="entry name" value="CMD"/>
    <property type="match status" value="1"/>
</dbReference>